<dbReference type="EMBL" id="JALJOS010000007">
    <property type="protein sequence ID" value="KAK9836446.1"/>
    <property type="molecule type" value="Genomic_DNA"/>
</dbReference>
<evidence type="ECO:0000256" key="5">
    <source>
        <dbReference type="ARBA" id="ARBA00022490"/>
    </source>
</evidence>
<sequence>MPLLSPQDTGALLALIRSARDKPLEATLVDFTATFGSGLCFQALAFAASILETGDDTRVADRLTGYFLLHTVPKASLGAACPLRALIGQVLFKPRRSLAEKTFAVRLLIKRQTQLGQLIPAQFVHTFDAATAATQSELQQLQTFLTEPPKAVSSSVTKPPGRTASKAASNAAATGGQEPGSSSSSNNAQTAALHMLQSLQLGGCPAPYILPPPPLLLPLEGEVRWMQPEVPYELLWDPAVERDGGRAKQVREQLLAATREPLVPTRQRDLLTALTEDSGLAQRCCIAPVQLPSLVEHNPNVAVQVLVQLLQTDRAPIFLQTLISMDLTLHSMEVVNRLTAIPEMPPDFLHLYISHCLSSCAQAKDKGVQNRLVRLVCVFLQSLVGKHFVAIQDLLVEIQSFCIEFSRFREAATLFRQLKQLQSDSAESNAGFSSTTAFSTAETNGKLDPS</sequence>
<keyword evidence="5" id="KW-0963">Cytoplasm</keyword>
<feature type="compositionally biased region" description="Low complexity" evidence="10">
    <location>
        <begin position="164"/>
        <end position="173"/>
    </location>
</feature>
<evidence type="ECO:0000256" key="3">
    <source>
        <dbReference type="ARBA" id="ARBA00008030"/>
    </source>
</evidence>
<evidence type="ECO:0000256" key="9">
    <source>
        <dbReference type="ARBA" id="ARBA00023242"/>
    </source>
</evidence>
<organism evidence="11 12">
    <name type="scientific">Apatococcus lobatus</name>
    <dbReference type="NCBI Taxonomy" id="904363"/>
    <lineage>
        <taxon>Eukaryota</taxon>
        <taxon>Viridiplantae</taxon>
        <taxon>Chlorophyta</taxon>
        <taxon>core chlorophytes</taxon>
        <taxon>Trebouxiophyceae</taxon>
        <taxon>Chlorellales</taxon>
        <taxon>Chlorellaceae</taxon>
        <taxon>Apatococcus</taxon>
    </lineage>
</organism>
<keyword evidence="12" id="KW-1185">Reference proteome</keyword>
<keyword evidence="6" id="KW-0805">Transcription regulation</keyword>
<name>A0AAW1RRQ1_9CHLO</name>
<dbReference type="InterPro" id="IPR019312">
    <property type="entry name" value="CNOT11"/>
</dbReference>
<evidence type="ECO:0000256" key="4">
    <source>
        <dbReference type="ARBA" id="ARBA00014872"/>
    </source>
</evidence>
<proteinExistence type="inferred from homology"/>
<reference evidence="11 12" key="1">
    <citation type="journal article" date="2024" name="Nat. Commun.">
        <title>Phylogenomics reveals the evolutionary origins of lichenization in chlorophyte algae.</title>
        <authorList>
            <person name="Puginier C."/>
            <person name="Libourel C."/>
            <person name="Otte J."/>
            <person name="Skaloud P."/>
            <person name="Haon M."/>
            <person name="Grisel S."/>
            <person name="Petersen M."/>
            <person name="Berrin J.G."/>
            <person name="Delaux P.M."/>
            <person name="Dal Grande F."/>
            <person name="Keller J."/>
        </authorList>
    </citation>
    <scope>NUCLEOTIDE SEQUENCE [LARGE SCALE GENOMIC DNA]</scope>
    <source>
        <strain evidence="11 12">SAG 2145</strain>
    </source>
</reference>
<gene>
    <name evidence="11" type="ORF">WJX74_000798</name>
</gene>
<dbReference type="Pfam" id="PF10155">
    <property type="entry name" value="CNOT11"/>
    <property type="match status" value="1"/>
</dbReference>
<comment type="subcellular location">
    <subcellularLocation>
        <location evidence="2">Cytoplasm</location>
    </subcellularLocation>
    <subcellularLocation>
        <location evidence="1">Nucleus</location>
    </subcellularLocation>
</comment>
<protein>
    <recommendedName>
        <fullName evidence="4">CCR4-NOT transcription complex subunit 11</fullName>
    </recommendedName>
</protein>
<feature type="region of interest" description="Disordered" evidence="10">
    <location>
        <begin position="426"/>
        <end position="450"/>
    </location>
</feature>
<keyword evidence="7" id="KW-0943">RNA-mediated gene silencing</keyword>
<evidence type="ECO:0000313" key="11">
    <source>
        <dbReference type="EMBL" id="KAK9836446.1"/>
    </source>
</evidence>
<dbReference type="GO" id="GO:0005634">
    <property type="term" value="C:nucleus"/>
    <property type="evidence" value="ECO:0007669"/>
    <property type="project" value="UniProtKB-SubCell"/>
</dbReference>
<dbReference type="AlphaFoldDB" id="A0AAW1RRQ1"/>
<keyword evidence="8" id="KW-0804">Transcription</keyword>
<comment type="caution">
    <text evidence="11">The sequence shown here is derived from an EMBL/GenBank/DDBJ whole genome shotgun (WGS) entry which is preliminary data.</text>
</comment>
<dbReference type="GO" id="GO:0031047">
    <property type="term" value="P:regulatory ncRNA-mediated gene silencing"/>
    <property type="evidence" value="ECO:0007669"/>
    <property type="project" value="UniProtKB-KW"/>
</dbReference>
<accession>A0AAW1RRQ1</accession>
<dbReference type="GO" id="GO:0005737">
    <property type="term" value="C:cytoplasm"/>
    <property type="evidence" value="ECO:0007669"/>
    <property type="project" value="UniProtKB-SubCell"/>
</dbReference>
<keyword evidence="9" id="KW-0539">Nucleus</keyword>
<evidence type="ECO:0000256" key="2">
    <source>
        <dbReference type="ARBA" id="ARBA00004496"/>
    </source>
</evidence>
<feature type="region of interest" description="Disordered" evidence="10">
    <location>
        <begin position="149"/>
        <end position="187"/>
    </location>
</feature>
<dbReference type="GO" id="GO:0030014">
    <property type="term" value="C:CCR4-NOT complex"/>
    <property type="evidence" value="ECO:0007669"/>
    <property type="project" value="InterPro"/>
</dbReference>
<evidence type="ECO:0000256" key="7">
    <source>
        <dbReference type="ARBA" id="ARBA00023158"/>
    </source>
</evidence>
<dbReference type="PANTHER" id="PTHR15975:SF0">
    <property type="entry name" value="CCR4-NOT TRANSCRIPTION COMPLEX SUBUNIT 11"/>
    <property type="match status" value="1"/>
</dbReference>
<evidence type="ECO:0000256" key="1">
    <source>
        <dbReference type="ARBA" id="ARBA00004123"/>
    </source>
</evidence>
<comment type="similarity">
    <text evidence="3">Belongs to the CNOT11 family.</text>
</comment>
<dbReference type="PANTHER" id="PTHR15975">
    <property type="entry name" value="CCR4-NOT TRANSCRIPTION COMPLEX SUBUNIT 11"/>
    <property type="match status" value="1"/>
</dbReference>
<dbReference type="Proteomes" id="UP001438707">
    <property type="component" value="Unassembled WGS sequence"/>
</dbReference>
<evidence type="ECO:0000256" key="8">
    <source>
        <dbReference type="ARBA" id="ARBA00023163"/>
    </source>
</evidence>
<feature type="compositionally biased region" description="Low complexity" evidence="10">
    <location>
        <begin position="432"/>
        <end position="441"/>
    </location>
</feature>
<evidence type="ECO:0000256" key="6">
    <source>
        <dbReference type="ARBA" id="ARBA00023015"/>
    </source>
</evidence>
<evidence type="ECO:0000313" key="12">
    <source>
        <dbReference type="Proteomes" id="UP001438707"/>
    </source>
</evidence>
<evidence type="ECO:0000256" key="10">
    <source>
        <dbReference type="SAM" id="MobiDB-lite"/>
    </source>
</evidence>